<feature type="transmembrane region" description="Helical" evidence="1">
    <location>
        <begin position="127"/>
        <end position="149"/>
    </location>
</feature>
<dbReference type="PANTHER" id="PTHR40700">
    <property type="entry name" value="HYPOTHETICAL MEMBRANE PROTEIN, CONSERVED, DUF63 FAMILY"/>
    <property type="match status" value="1"/>
</dbReference>
<dbReference type="EMBL" id="LNGC01000037">
    <property type="protein sequence ID" value="KYC52014.1"/>
    <property type="molecule type" value="Genomic_DNA"/>
</dbReference>
<feature type="transmembrane region" description="Helical" evidence="1">
    <location>
        <begin position="67"/>
        <end position="86"/>
    </location>
</feature>
<keyword evidence="1" id="KW-1133">Transmembrane helix</keyword>
<feature type="transmembrane region" description="Helical" evidence="1">
    <location>
        <begin position="6"/>
        <end position="28"/>
    </location>
</feature>
<dbReference type="InterPro" id="IPR002749">
    <property type="entry name" value="DUF63"/>
</dbReference>
<feature type="transmembrane region" description="Helical" evidence="1">
    <location>
        <begin position="37"/>
        <end position="55"/>
    </location>
</feature>
<organism evidence="2 3">
    <name type="scientific">Candidatus Methanofastidiosum methylothiophilum</name>
    <dbReference type="NCBI Taxonomy" id="1705564"/>
    <lineage>
        <taxon>Archaea</taxon>
        <taxon>Methanobacteriati</taxon>
        <taxon>Methanobacteriota</taxon>
        <taxon>Stenosarchaea group</taxon>
        <taxon>Candidatus Methanofastidiosia</taxon>
        <taxon>Candidatus Methanofastidiosales</taxon>
        <taxon>Candidatus Methanofastidiosaceae</taxon>
        <taxon>Candidatus Methanofastidiosum</taxon>
    </lineage>
</organism>
<name>A0A150J4X5_9EURY</name>
<dbReference type="Proteomes" id="UP000075398">
    <property type="component" value="Unassembled WGS sequence"/>
</dbReference>
<keyword evidence="1" id="KW-0812">Transmembrane</keyword>
<feature type="transmembrane region" description="Helical" evidence="1">
    <location>
        <begin position="247"/>
        <end position="265"/>
    </location>
</feature>
<gene>
    <name evidence="2" type="ORF">AMQ22_01034</name>
</gene>
<reference evidence="2 3" key="1">
    <citation type="journal article" date="2016" name="ISME J.">
        <title>Chasing the elusive Euryarchaeota class WSA2: genomes reveal a uniquely fastidious methyl-reducing methanogen.</title>
        <authorList>
            <person name="Nobu M.K."/>
            <person name="Narihiro T."/>
            <person name="Kuroda K."/>
            <person name="Mei R."/>
            <person name="Liu W.T."/>
        </authorList>
    </citation>
    <scope>NUCLEOTIDE SEQUENCE [LARGE SCALE GENOMIC DNA]</scope>
    <source>
        <strain evidence="2">U1lsi0528_Bin055</strain>
    </source>
</reference>
<evidence type="ECO:0008006" key="4">
    <source>
        <dbReference type="Google" id="ProtNLM"/>
    </source>
</evidence>
<sequence length="274" mass="31631">MGVYQPQDYVIYIGILLVLLALALKFLFNKIKIDKHFIIAISPYMIMAIAIRVLADVGFYERSKLWNITPGVYIVTFILAFFMLLIGFELEKRNIISYWKIPFVVGILSSIYFLVYLIPFFNYPLRMVVPLAMAAGITIGVYLLSPLFYKSIREFENTAILFGHLLDGCATFIAIDYYGFGEEHLLPLFLINLSGTALVMIPLKLILILVVIYLLDTLYKEEKKNFKEKEVTVFRYKFKVTTLMMHNFYLSIKVLIFILGFGPGFRNTLLPSLF</sequence>
<evidence type="ECO:0000313" key="2">
    <source>
        <dbReference type="EMBL" id="KYC52014.1"/>
    </source>
</evidence>
<keyword evidence="1" id="KW-0472">Membrane</keyword>
<dbReference type="STRING" id="1705564.APG08_00455"/>
<feature type="transmembrane region" description="Helical" evidence="1">
    <location>
        <begin position="98"/>
        <end position="121"/>
    </location>
</feature>
<evidence type="ECO:0000313" key="3">
    <source>
        <dbReference type="Proteomes" id="UP000075398"/>
    </source>
</evidence>
<feature type="transmembrane region" description="Helical" evidence="1">
    <location>
        <begin position="186"/>
        <end position="215"/>
    </location>
</feature>
<comment type="caution">
    <text evidence="2">The sequence shown here is derived from an EMBL/GenBank/DDBJ whole genome shotgun (WGS) entry which is preliminary data.</text>
</comment>
<protein>
    <recommendedName>
        <fullName evidence="4">DUF63 family protein</fullName>
    </recommendedName>
</protein>
<evidence type="ECO:0000256" key="1">
    <source>
        <dbReference type="SAM" id="Phobius"/>
    </source>
</evidence>
<feature type="transmembrane region" description="Helical" evidence="1">
    <location>
        <begin position="161"/>
        <end position="180"/>
    </location>
</feature>
<dbReference type="AlphaFoldDB" id="A0A150J4X5"/>
<dbReference type="PANTHER" id="PTHR40700:SF1">
    <property type="entry name" value="DUF63 DOMAIN-CONTAINING PROTEIN"/>
    <property type="match status" value="1"/>
</dbReference>
<proteinExistence type="predicted"/>
<dbReference type="Pfam" id="PF01889">
    <property type="entry name" value="DUF63"/>
    <property type="match status" value="1"/>
</dbReference>
<accession>A0A150J4X5</accession>